<gene>
    <name evidence="1" type="ORF">MSG28_005109</name>
</gene>
<accession>A0ACC0JQ54</accession>
<comment type="caution">
    <text evidence="1">The sequence shown here is derived from an EMBL/GenBank/DDBJ whole genome shotgun (WGS) entry which is preliminary data.</text>
</comment>
<proteinExistence type="predicted"/>
<reference evidence="1 2" key="1">
    <citation type="journal article" date="2022" name="Genome Biol. Evol.">
        <title>The Spruce Budworm Genome: Reconstructing the Evolutionary History of Antifreeze Proteins.</title>
        <authorList>
            <person name="Beliveau C."/>
            <person name="Gagne P."/>
            <person name="Picq S."/>
            <person name="Vernygora O."/>
            <person name="Keeling C.I."/>
            <person name="Pinkney K."/>
            <person name="Doucet D."/>
            <person name="Wen F."/>
            <person name="Johnston J.S."/>
            <person name="Maaroufi H."/>
            <person name="Boyle B."/>
            <person name="Laroche J."/>
            <person name="Dewar K."/>
            <person name="Juretic N."/>
            <person name="Blackburn G."/>
            <person name="Nisole A."/>
            <person name="Brunet B."/>
            <person name="Brandao M."/>
            <person name="Lumley L."/>
            <person name="Duan J."/>
            <person name="Quan G."/>
            <person name="Lucarotti C.J."/>
            <person name="Roe A.D."/>
            <person name="Sperling F.A.H."/>
            <person name="Levesque R.C."/>
            <person name="Cusson M."/>
        </authorList>
    </citation>
    <scope>NUCLEOTIDE SEQUENCE [LARGE SCALE GENOMIC DNA]</scope>
    <source>
        <strain evidence="1">Glfc:IPQL:Cfum</strain>
    </source>
</reference>
<sequence>MFIWLTYEYFTIPQGNLGAYDPAEIHNRGQLKRHLRDVMIYVGYYLVFFFIYLYCFILAILKGDCDGAITSAMADALHDGGARGAEAGPPAAPHEAVRCVKLRLPENILAYIERRELVRDELMTVTNCLSEKVTSNYIIAKEILSNLSWQDKMLAKLVCSTWLSAVHSLQKEQLSPADFVIDMHSCSSTLGGIEYKKSASFPTEPLAVLTFANTAGFNITCQCKVINPVPCSPACEYEHSLLDLIQHNVSAPKECMLSVRAHYLSYMPLPPSITYEHTITRHMFILSNPFIGGVYIPQIPDVEFHVINIKSKVDMQRDFYREIDRLSQTRVFKGVIVYVTEKYLLHSVQDIVFLNYLKEVQPDIPYALGGCIVEDTMFEQNDMNHIIKTVNEGKDFVTENLISIGIFSVPKSENNTERADRYNFEMYSLIIDTSDWAKARIMQAITEFARQVPRYEHSVAIKLSCLGRDQKHEVEQDYFRASFPNTRIVGCYGNGELGINHPARPPPDSLLNTVKRFRKDTGPHFGIMYSYSTVFLYMGWGKRFPPTEPSVSTQKTRGKTQARCHKN</sequence>
<organism evidence="1 2">
    <name type="scientific">Choristoneura fumiferana</name>
    <name type="common">Spruce budworm moth</name>
    <name type="synonym">Archips fumiferana</name>
    <dbReference type="NCBI Taxonomy" id="7141"/>
    <lineage>
        <taxon>Eukaryota</taxon>
        <taxon>Metazoa</taxon>
        <taxon>Ecdysozoa</taxon>
        <taxon>Arthropoda</taxon>
        <taxon>Hexapoda</taxon>
        <taxon>Insecta</taxon>
        <taxon>Pterygota</taxon>
        <taxon>Neoptera</taxon>
        <taxon>Endopterygota</taxon>
        <taxon>Lepidoptera</taxon>
        <taxon>Glossata</taxon>
        <taxon>Ditrysia</taxon>
        <taxon>Tortricoidea</taxon>
        <taxon>Tortricidae</taxon>
        <taxon>Tortricinae</taxon>
        <taxon>Choristoneura</taxon>
    </lineage>
</organism>
<protein>
    <submittedName>
        <fullName evidence="1">Uncharacterized protein</fullName>
    </submittedName>
</protein>
<dbReference type="EMBL" id="CM046108">
    <property type="protein sequence ID" value="KAI8426167.1"/>
    <property type="molecule type" value="Genomic_DNA"/>
</dbReference>
<dbReference type="Proteomes" id="UP001064048">
    <property type="component" value="Chromosome 8"/>
</dbReference>
<keyword evidence="2" id="KW-1185">Reference proteome</keyword>
<evidence type="ECO:0000313" key="2">
    <source>
        <dbReference type="Proteomes" id="UP001064048"/>
    </source>
</evidence>
<name>A0ACC0JQ54_CHOFU</name>
<evidence type="ECO:0000313" key="1">
    <source>
        <dbReference type="EMBL" id="KAI8426167.1"/>
    </source>
</evidence>